<evidence type="ECO:0000256" key="2">
    <source>
        <dbReference type="ARBA" id="ARBA00010790"/>
    </source>
</evidence>
<dbReference type="GeneID" id="113500361"/>
<dbReference type="GO" id="GO:0050660">
    <property type="term" value="F:flavin adenine dinucleotide binding"/>
    <property type="evidence" value="ECO:0007669"/>
    <property type="project" value="InterPro"/>
</dbReference>
<comment type="similarity">
    <text evidence="2">Belongs to the GMC oxidoreductase family.</text>
</comment>
<dbReference type="GO" id="GO:0016614">
    <property type="term" value="F:oxidoreductase activity, acting on CH-OH group of donors"/>
    <property type="evidence" value="ECO:0007669"/>
    <property type="project" value="InterPro"/>
</dbReference>
<keyword evidence="4 5" id="KW-0274">FAD</keyword>
<dbReference type="PIRSF" id="PIRSF000137">
    <property type="entry name" value="Alcohol_oxidase"/>
    <property type="match status" value="1"/>
</dbReference>
<dbReference type="KEGG" id="tnl:113500361"/>
<dbReference type="RefSeq" id="XP_026736929.1">
    <property type="nucleotide sequence ID" value="XM_026881128.1"/>
</dbReference>
<dbReference type="InterPro" id="IPR036188">
    <property type="entry name" value="FAD/NAD-bd_sf"/>
</dbReference>
<reference evidence="9" key="1">
    <citation type="submission" date="2025-08" db="UniProtKB">
        <authorList>
            <consortium name="RefSeq"/>
        </authorList>
    </citation>
    <scope>IDENTIFICATION</scope>
</reference>
<evidence type="ECO:0000313" key="8">
    <source>
        <dbReference type="Proteomes" id="UP000322000"/>
    </source>
</evidence>
<organism evidence="8 9">
    <name type="scientific">Trichoplusia ni</name>
    <name type="common">Cabbage looper</name>
    <dbReference type="NCBI Taxonomy" id="7111"/>
    <lineage>
        <taxon>Eukaryota</taxon>
        <taxon>Metazoa</taxon>
        <taxon>Ecdysozoa</taxon>
        <taxon>Arthropoda</taxon>
        <taxon>Hexapoda</taxon>
        <taxon>Insecta</taxon>
        <taxon>Pterygota</taxon>
        <taxon>Neoptera</taxon>
        <taxon>Endopterygota</taxon>
        <taxon>Lepidoptera</taxon>
        <taxon>Glossata</taxon>
        <taxon>Ditrysia</taxon>
        <taxon>Noctuoidea</taxon>
        <taxon>Noctuidae</taxon>
        <taxon>Plusiinae</taxon>
        <taxon>Trichoplusia</taxon>
    </lineage>
</organism>
<dbReference type="InterPro" id="IPR012132">
    <property type="entry name" value="GMC_OxRdtase"/>
</dbReference>
<evidence type="ECO:0000256" key="3">
    <source>
        <dbReference type="ARBA" id="ARBA00022630"/>
    </source>
</evidence>
<evidence type="ECO:0000313" key="9">
    <source>
        <dbReference type="RefSeq" id="XP_026736929.1"/>
    </source>
</evidence>
<dbReference type="AlphaFoldDB" id="A0A7E5W8G3"/>
<evidence type="ECO:0000259" key="7">
    <source>
        <dbReference type="Pfam" id="PF05199"/>
    </source>
</evidence>
<feature type="domain" description="Glucose-methanol-choline oxidoreductase N-terminal" evidence="6">
    <location>
        <begin position="42"/>
        <end position="339"/>
    </location>
</feature>
<keyword evidence="3" id="KW-0285">Flavoprotein</keyword>
<evidence type="ECO:0000256" key="4">
    <source>
        <dbReference type="ARBA" id="ARBA00022827"/>
    </source>
</evidence>
<proteinExistence type="inferred from homology"/>
<dbReference type="Gene3D" id="3.30.560.10">
    <property type="entry name" value="Glucose Oxidase, domain 3"/>
    <property type="match status" value="1"/>
</dbReference>
<feature type="domain" description="Glucose-methanol-choline oxidoreductase C-terminal" evidence="7">
    <location>
        <begin position="434"/>
        <end position="569"/>
    </location>
</feature>
<dbReference type="InterPro" id="IPR007867">
    <property type="entry name" value="GMC_OxRtase_C"/>
</dbReference>
<evidence type="ECO:0000256" key="5">
    <source>
        <dbReference type="PIRSR" id="PIRSR000137-2"/>
    </source>
</evidence>
<dbReference type="Pfam" id="PF05199">
    <property type="entry name" value="GMC_oxred_C"/>
    <property type="match status" value="1"/>
</dbReference>
<dbReference type="OrthoDB" id="269227at2759"/>
<feature type="binding site" evidence="5">
    <location>
        <position position="262"/>
    </location>
    <ligand>
        <name>FAD</name>
        <dbReference type="ChEBI" id="CHEBI:57692"/>
    </ligand>
</feature>
<dbReference type="Pfam" id="PF00732">
    <property type="entry name" value="GMC_oxred_N"/>
    <property type="match status" value="1"/>
</dbReference>
<dbReference type="PANTHER" id="PTHR11552:SF147">
    <property type="entry name" value="CHOLINE DEHYDROGENASE, MITOCHONDRIAL"/>
    <property type="match status" value="1"/>
</dbReference>
<name>A0A7E5W8G3_TRINI</name>
<dbReference type="SUPFAM" id="SSF54373">
    <property type="entry name" value="FAD-linked reductases, C-terminal domain"/>
    <property type="match status" value="1"/>
</dbReference>
<evidence type="ECO:0000256" key="1">
    <source>
        <dbReference type="ARBA" id="ARBA00001974"/>
    </source>
</evidence>
<evidence type="ECO:0000259" key="6">
    <source>
        <dbReference type="Pfam" id="PF00732"/>
    </source>
</evidence>
<dbReference type="InterPro" id="IPR000172">
    <property type="entry name" value="GMC_OxRdtase_N"/>
</dbReference>
<comment type="cofactor">
    <cofactor evidence="1 5">
        <name>FAD</name>
        <dbReference type="ChEBI" id="CHEBI:57692"/>
    </cofactor>
</comment>
<sequence length="585" mass="64906">MLAASAMEIMRTIQTGFQYLALMQFTAYLIPPQANVQSGATYDYIIVGAGTSGSVIASQLTEDPHISVLLIEAGGDAPLESTMPAAVAFLKNSSYDWNYIAEPDLHSKQCHRRSSPEVILGKMLGGTSSLDYMVYSRGHPTDYDNWAKIVKDPTWNWENVLPYFKKSVKVDDENFLKSADSAKNYGSDGLIGLTIDNRDYVNNLLESCSEMGYDIVTDPESSIGYSKMLVSIGEGERHGSGIMFLKPAKDRKNLHVLKNTFVTKINFDDKRNAIGVEALTEDGKTLILKAKNEVVVAAGAINSAKLLMLSGIGPKKDLESRKIKVISDLPVGQNLQDHVSVMIPIAMETIAEQPVDPHVYLAPPVIGYVALDKSQKYPDYETVSFYAHARQLLYYCAYSYAFTYHICDDIYMLMHGQDEIGKMGLMTDIVHLNPKSRGEVKLKSLNPMEPPAIHVGYFSNEDDINDLVKYIQEFIPIVNTTFFRRIGAELVETTSGSCYDFEAGSDDYWRCYTTCVYTGLNDYSGTCAMGSVVDSKLRVYGVQKLRVADASIMPVITRGNTNAPVVMIGEKAADFIKEDYKTKYC</sequence>
<protein>
    <submittedName>
        <fullName evidence="9">Glucose dehydrogenase [FAD, quinone]-like</fullName>
    </submittedName>
</protein>
<dbReference type="Proteomes" id="UP000322000">
    <property type="component" value="Chromosome 13"/>
</dbReference>
<keyword evidence="8" id="KW-1185">Reference proteome</keyword>
<gene>
    <name evidence="9" type="primary">LOC113500361</name>
</gene>
<feature type="binding site" evidence="5">
    <location>
        <begin position="51"/>
        <end position="52"/>
    </location>
    <ligand>
        <name>FAD</name>
        <dbReference type="ChEBI" id="CHEBI:57692"/>
    </ligand>
</feature>
<dbReference type="SUPFAM" id="SSF51905">
    <property type="entry name" value="FAD/NAD(P)-binding domain"/>
    <property type="match status" value="1"/>
</dbReference>
<accession>A0A7E5W8G3</accession>
<dbReference type="Gene3D" id="3.50.50.60">
    <property type="entry name" value="FAD/NAD(P)-binding domain"/>
    <property type="match status" value="1"/>
</dbReference>
<dbReference type="PANTHER" id="PTHR11552">
    <property type="entry name" value="GLUCOSE-METHANOL-CHOLINE GMC OXIDOREDUCTASE"/>
    <property type="match status" value="1"/>
</dbReference>
<dbReference type="InParanoid" id="A0A7E5W8G3"/>
<feature type="binding site" evidence="5">
    <location>
        <position position="127"/>
    </location>
    <ligand>
        <name>FAD</name>
        <dbReference type="ChEBI" id="CHEBI:57692"/>
    </ligand>
</feature>